<sequence length="251" mass="28386">MEHKEELLAPGIQSHCAKPIVDYLSRSYHPYHLEIVSFTYYSHQTKVSQGYSKMADMMRISSILNAAPDSEDTRQLPATTPSAAEIFASGPITYLGCTFVPEDFHPRTVWLQTKPHPSHYRECPPADIIPDELLFHADPKMLAYGNLIRLARHYSNFEIWAFANAGRETPVFNSDTTVAVRLKAACKWMAEKMNDPERMPRATSVVLPTEILERLRDERAWNGVNICTAWPEERAEYMQASAGAQSGPWGS</sequence>
<protein>
    <submittedName>
        <fullName evidence="1">Uncharacterized protein</fullName>
    </submittedName>
</protein>
<name>A0AAN6QVC7_9PEZI</name>
<evidence type="ECO:0000313" key="2">
    <source>
        <dbReference type="Proteomes" id="UP001175353"/>
    </source>
</evidence>
<evidence type="ECO:0000313" key="1">
    <source>
        <dbReference type="EMBL" id="KAK0992160.1"/>
    </source>
</evidence>
<reference evidence="1" key="1">
    <citation type="submission" date="2023-06" db="EMBL/GenBank/DDBJ databases">
        <title>Black Yeasts Isolated from many extreme environments.</title>
        <authorList>
            <person name="Coleine C."/>
            <person name="Stajich J.E."/>
            <person name="Selbmann L."/>
        </authorList>
    </citation>
    <scope>NUCLEOTIDE SEQUENCE</scope>
    <source>
        <strain evidence="1">CCFEE 5200</strain>
    </source>
</reference>
<keyword evidence="2" id="KW-1185">Reference proteome</keyword>
<dbReference type="Proteomes" id="UP001175353">
    <property type="component" value="Unassembled WGS sequence"/>
</dbReference>
<dbReference type="EMBL" id="JAUJLE010000064">
    <property type="protein sequence ID" value="KAK0992160.1"/>
    <property type="molecule type" value="Genomic_DNA"/>
</dbReference>
<accession>A0AAN6QVC7</accession>
<proteinExistence type="predicted"/>
<dbReference type="AlphaFoldDB" id="A0AAN6QVC7"/>
<organism evidence="1 2">
    <name type="scientific">Friedmanniomyces endolithicus</name>
    <dbReference type="NCBI Taxonomy" id="329885"/>
    <lineage>
        <taxon>Eukaryota</taxon>
        <taxon>Fungi</taxon>
        <taxon>Dikarya</taxon>
        <taxon>Ascomycota</taxon>
        <taxon>Pezizomycotina</taxon>
        <taxon>Dothideomycetes</taxon>
        <taxon>Dothideomycetidae</taxon>
        <taxon>Mycosphaerellales</taxon>
        <taxon>Teratosphaeriaceae</taxon>
        <taxon>Friedmanniomyces</taxon>
    </lineage>
</organism>
<gene>
    <name evidence="1" type="ORF">LTR91_008412</name>
</gene>
<comment type="caution">
    <text evidence="1">The sequence shown here is derived from an EMBL/GenBank/DDBJ whole genome shotgun (WGS) entry which is preliminary data.</text>
</comment>